<evidence type="ECO:0000313" key="1">
    <source>
        <dbReference type="EMBL" id="MFD2204086.1"/>
    </source>
</evidence>
<keyword evidence="2" id="KW-1185">Reference proteome</keyword>
<dbReference type="SUPFAM" id="SSF56112">
    <property type="entry name" value="Protein kinase-like (PK-like)"/>
    <property type="match status" value="1"/>
</dbReference>
<organism evidence="1 2">
    <name type="scientific">Kiloniella antarctica</name>
    <dbReference type="NCBI Taxonomy" id="1550907"/>
    <lineage>
        <taxon>Bacteria</taxon>
        <taxon>Pseudomonadati</taxon>
        <taxon>Pseudomonadota</taxon>
        <taxon>Alphaproteobacteria</taxon>
        <taxon>Rhodospirillales</taxon>
        <taxon>Kiloniellaceae</taxon>
        <taxon>Kiloniella</taxon>
    </lineage>
</organism>
<dbReference type="Proteomes" id="UP001597294">
    <property type="component" value="Unassembled WGS sequence"/>
</dbReference>
<protein>
    <recommendedName>
        <fullName evidence="3">Protein kinase domain-containing protein</fullName>
    </recommendedName>
</protein>
<accession>A0ABW5BF85</accession>
<dbReference type="InterPro" id="IPR011009">
    <property type="entry name" value="Kinase-like_dom_sf"/>
</dbReference>
<name>A0ABW5BF85_9PROT</name>
<dbReference type="Gene3D" id="1.10.510.10">
    <property type="entry name" value="Transferase(Phosphotransferase) domain 1"/>
    <property type="match status" value="1"/>
</dbReference>
<proteinExistence type="predicted"/>
<dbReference type="RefSeq" id="WP_380247297.1">
    <property type="nucleotide sequence ID" value="NZ_JBHUII010000001.1"/>
</dbReference>
<evidence type="ECO:0000313" key="2">
    <source>
        <dbReference type="Proteomes" id="UP001597294"/>
    </source>
</evidence>
<comment type="caution">
    <text evidence="1">The sequence shown here is derived from an EMBL/GenBank/DDBJ whole genome shotgun (WGS) entry which is preliminary data.</text>
</comment>
<evidence type="ECO:0008006" key="3">
    <source>
        <dbReference type="Google" id="ProtNLM"/>
    </source>
</evidence>
<sequence>MPAYLREIANELDHLQQPVELEERYRLLPAERLPDLQSPGTMAIGATGVKNNSRSLFALICQKEAAPRFSMIRLMSRVNCSAMMTPVTSGTVVFPEDNVRRFVLVFERPSGKKLISLSGDSVPKMGEEEIITGVIHNLLPAFRELSTRTLMHRAIRSDNVFMTTDGRAVLGECLSTPAAYAQPVLYEPIDSGMANPSGRGDGSVLDDLYSLGVLLAELAMGGTLLNGKSDEQIIEAKIKLGSYGALLGQTRVPLKLMEPLRGLLSDDANERWSMPDLDMWSNGRHLSPKQVPLPQKAVRSISFAGKEHLTAPALANSMRMHWDESKKLIKSDHLDSWVRRALSNDEMGDLILLAERMSSGLAVTGSADDRTVSASIMALDPSAPIIYKGVSARVDAVAQALAIDFNKPNNVEQILDIIRMKLSQAWVTSQTRTRPEFVAIIKQIESLSQNVKNMVPGYGMERTVYSGNEGWPCMSPLVGDNYVDDLKDLLPALEDMVAAGRIEGAPVDRHLLAFAMNQMRGNFDALLKRFEDPFQREVYNRAALRFLSDLQKQYGPAKLPALSAHMADLLIDAVENFHNTTFREQLREAVNNAKQDGKLIALQSILDNSEIQGQDQAGFDQAQAIFANLEAQATWLESGGLVSDENVRRVSDKTSAVVSGVCSSLALVFITLSWVL</sequence>
<reference evidence="2" key="1">
    <citation type="journal article" date="2019" name="Int. J. Syst. Evol. Microbiol.">
        <title>The Global Catalogue of Microorganisms (GCM) 10K type strain sequencing project: providing services to taxonomists for standard genome sequencing and annotation.</title>
        <authorList>
            <consortium name="The Broad Institute Genomics Platform"/>
            <consortium name="The Broad Institute Genome Sequencing Center for Infectious Disease"/>
            <person name="Wu L."/>
            <person name="Ma J."/>
        </authorList>
    </citation>
    <scope>NUCLEOTIDE SEQUENCE [LARGE SCALE GENOMIC DNA]</scope>
    <source>
        <strain evidence="2">CGMCC 4.7192</strain>
    </source>
</reference>
<gene>
    <name evidence="1" type="ORF">ACFSKO_00590</name>
</gene>
<dbReference type="EMBL" id="JBHUII010000001">
    <property type="protein sequence ID" value="MFD2204086.1"/>
    <property type="molecule type" value="Genomic_DNA"/>
</dbReference>